<keyword evidence="3" id="KW-0808">Transferase</keyword>
<dbReference type="SUPFAM" id="SSF56112">
    <property type="entry name" value="Protein kinase-like (PK-like)"/>
    <property type="match status" value="1"/>
</dbReference>
<evidence type="ECO:0000256" key="1">
    <source>
        <dbReference type="ARBA" id="ARBA00012513"/>
    </source>
</evidence>
<evidence type="ECO:0000256" key="7">
    <source>
        <dbReference type="ARBA" id="ARBA00047899"/>
    </source>
</evidence>
<proteinExistence type="predicted"/>
<dbReference type="InterPro" id="IPR008266">
    <property type="entry name" value="Tyr_kinase_AS"/>
</dbReference>
<feature type="transmembrane region" description="Helical" evidence="11">
    <location>
        <begin position="339"/>
        <end position="361"/>
    </location>
</feature>
<protein>
    <recommendedName>
        <fullName evidence="1">non-specific serine/threonine protein kinase</fullName>
        <ecNumber evidence="1">2.7.11.1</ecNumber>
    </recommendedName>
</protein>
<keyword evidence="2 13" id="KW-0723">Serine/threonine-protein kinase</keyword>
<dbReference type="Gene3D" id="3.30.200.20">
    <property type="entry name" value="Phosphorylase Kinase, domain 1"/>
    <property type="match status" value="1"/>
</dbReference>
<evidence type="ECO:0000256" key="2">
    <source>
        <dbReference type="ARBA" id="ARBA00022527"/>
    </source>
</evidence>
<evidence type="ECO:0000256" key="9">
    <source>
        <dbReference type="PROSITE-ProRule" id="PRU10141"/>
    </source>
</evidence>
<evidence type="ECO:0000256" key="4">
    <source>
        <dbReference type="ARBA" id="ARBA00022741"/>
    </source>
</evidence>
<evidence type="ECO:0000256" key="5">
    <source>
        <dbReference type="ARBA" id="ARBA00022777"/>
    </source>
</evidence>
<feature type="region of interest" description="Disordered" evidence="10">
    <location>
        <begin position="367"/>
        <end position="401"/>
    </location>
</feature>
<dbReference type="Pfam" id="PF00069">
    <property type="entry name" value="Pkinase"/>
    <property type="match status" value="1"/>
</dbReference>
<evidence type="ECO:0000256" key="3">
    <source>
        <dbReference type="ARBA" id="ARBA00022679"/>
    </source>
</evidence>
<evidence type="ECO:0000256" key="8">
    <source>
        <dbReference type="ARBA" id="ARBA00048679"/>
    </source>
</evidence>
<dbReference type="AlphaFoldDB" id="A0AAE3KKT4"/>
<dbReference type="CDD" id="cd14014">
    <property type="entry name" value="STKc_PknB_like"/>
    <property type="match status" value="1"/>
</dbReference>
<dbReference type="InterPro" id="IPR011009">
    <property type="entry name" value="Kinase-like_dom_sf"/>
</dbReference>
<reference evidence="13" key="1">
    <citation type="submission" date="2022-06" db="EMBL/GenBank/DDBJ databases">
        <title>New cyanobacteria of genus Symplocastrum in benthos of Lake Baikal.</title>
        <authorList>
            <person name="Sorokovikova E."/>
            <person name="Tikhonova I."/>
            <person name="Krasnopeev A."/>
            <person name="Evseev P."/>
            <person name="Gladkikh A."/>
            <person name="Belykh O."/>
        </authorList>
    </citation>
    <scope>NUCLEOTIDE SEQUENCE</scope>
    <source>
        <strain evidence="13">BBK-W-15</strain>
    </source>
</reference>
<dbReference type="InterPro" id="IPR000719">
    <property type="entry name" value="Prot_kinase_dom"/>
</dbReference>
<dbReference type="Proteomes" id="UP001204953">
    <property type="component" value="Unassembled WGS sequence"/>
</dbReference>
<comment type="caution">
    <text evidence="13">The sequence shown here is derived from an EMBL/GenBank/DDBJ whole genome shotgun (WGS) entry which is preliminary data.</text>
</comment>
<dbReference type="GO" id="GO:0004674">
    <property type="term" value="F:protein serine/threonine kinase activity"/>
    <property type="evidence" value="ECO:0007669"/>
    <property type="project" value="UniProtKB-KW"/>
</dbReference>
<dbReference type="InterPro" id="IPR017441">
    <property type="entry name" value="Protein_kinase_ATP_BS"/>
</dbReference>
<keyword evidence="14" id="KW-1185">Reference proteome</keyword>
<dbReference type="RefSeq" id="WP_254009721.1">
    <property type="nucleotide sequence ID" value="NZ_JAMZMM010000001.1"/>
</dbReference>
<keyword evidence="11" id="KW-0812">Transmembrane</keyword>
<keyword evidence="11" id="KW-1133">Transmembrane helix</keyword>
<evidence type="ECO:0000313" key="13">
    <source>
        <dbReference type="EMBL" id="MCP2726901.1"/>
    </source>
</evidence>
<dbReference type="Gene3D" id="1.10.510.10">
    <property type="entry name" value="Transferase(Phosphotransferase) domain 1"/>
    <property type="match status" value="1"/>
</dbReference>
<feature type="binding site" evidence="9">
    <location>
        <position position="45"/>
    </location>
    <ligand>
        <name>ATP</name>
        <dbReference type="ChEBI" id="CHEBI:30616"/>
    </ligand>
</feature>
<keyword evidence="4 9" id="KW-0547">Nucleotide-binding</keyword>
<evidence type="ECO:0000256" key="10">
    <source>
        <dbReference type="SAM" id="MobiDB-lite"/>
    </source>
</evidence>
<gene>
    <name evidence="13" type="ORF">NJ959_00210</name>
</gene>
<dbReference type="PANTHER" id="PTHR24363">
    <property type="entry name" value="SERINE/THREONINE PROTEIN KINASE"/>
    <property type="match status" value="1"/>
</dbReference>
<dbReference type="GO" id="GO:0005524">
    <property type="term" value="F:ATP binding"/>
    <property type="evidence" value="ECO:0007669"/>
    <property type="project" value="UniProtKB-UniRule"/>
</dbReference>
<feature type="region of interest" description="Disordered" evidence="10">
    <location>
        <begin position="286"/>
        <end position="330"/>
    </location>
</feature>
<dbReference type="EMBL" id="JAMZMM010000001">
    <property type="protein sequence ID" value="MCP2726901.1"/>
    <property type="molecule type" value="Genomic_DNA"/>
</dbReference>
<keyword evidence="5 13" id="KW-0418">Kinase</keyword>
<keyword evidence="6 9" id="KW-0067">ATP-binding</keyword>
<dbReference type="PROSITE" id="PS00107">
    <property type="entry name" value="PROTEIN_KINASE_ATP"/>
    <property type="match status" value="1"/>
</dbReference>
<dbReference type="PROSITE" id="PS50011">
    <property type="entry name" value="PROTEIN_KINASE_DOM"/>
    <property type="match status" value="1"/>
</dbReference>
<feature type="compositionally biased region" description="Pro residues" evidence="10">
    <location>
        <begin position="381"/>
        <end position="401"/>
    </location>
</feature>
<comment type="catalytic activity">
    <reaction evidence="7">
        <text>L-threonyl-[protein] + ATP = O-phospho-L-threonyl-[protein] + ADP + H(+)</text>
        <dbReference type="Rhea" id="RHEA:46608"/>
        <dbReference type="Rhea" id="RHEA-COMP:11060"/>
        <dbReference type="Rhea" id="RHEA-COMP:11605"/>
        <dbReference type="ChEBI" id="CHEBI:15378"/>
        <dbReference type="ChEBI" id="CHEBI:30013"/>
        <dbReference type="ChEBI" id="CHEBI:30616"/>
        <dbReference type="ChEBI" id="CHEBI:61977"/>
        <dbReference type="ChEBI" id="CHEBI:456216"/>
        <dbReference type="EC" id="2.7.11.1"/>
    </reaction>
</comment>
<feature type="domain" description="Protein kinase" evidence="12">
    <location>
        <begin position="15"/>
        <end position="287"/>
    </location>
</feature>
<organism evidence="13 14">
    <name type="scientific">Limnofasciculus baicalensis BBK-W-15</name>
    <dbReference type="NCBI Taxonomy" id="2699891"/>
    <lineage>
        <taxon>Bacteria</taxon>
        <taxon>Bacillati</taxon>
        <taxon>Cyanobacteriota</taxon>
        <taxon>Cyanophyceae</taxon>
        <taxon>Coleofasciculales</taxon>
        <taxon>Coleofasciculaceae</taxon>
        <taxon>Limnofasciculus</taxon>
        <taxon>Limnofasciculus baicalensis</taxon>
    </lineage>
</organism>
<feature type="non-terminal residue" evidence="13">
    <location>
        <position position="401"/>
    </location>
</feature>
<comment type="catalytic activity">
    <reaction evidence="8">
        <text>L-seryl-[protein] + ATP = O-phospho-L-seryl-[protein] + ADP + H(+)</text>
        <dbReference type="Rhea" id="RHEA:17989"/>
        <dbReference type="Rhea" id="RHEA-COMP:9863"/>
        <dbReference type="Rhea" id="RHEA-COMP:11604"/>
        <dbReference type="ChEBI" id="CHEBI:15378"/>
        <dbReference type="ChEBI" id="CHEBI:29999"/>
        <dbReference type="ChEBI" id="CHEBI:30616"/>
        <dbReference type="ChEBI" id="CHEBI:83421"/>
        <dbReference type="ChEBI" id="CHEBI:456216"/>
        <dbReference type="EC" id="2.7.11.1"/>
    </reaction>
</comment>
<dbReference type="PROSITE" id="PS00109">
    <property type="entry name" value="PROTEIN_KINASE_TYR"/>
    <property type="match status" value="1"/>
</dbReference>
<dbReference type="PANTHER" id="PTHR24363:SF0">
    <property type="entry name" value="SERINE_THREONINE KINASE LIKE DOMAIN CONTAINING 1"/>
    <property type="match status" value="1"/>
</dbReference>
<accession>A0AAE3KKT4</accession>
<sequence length="401" mass="43949">MEPAIASGTILQNRYHLIRVLGQGGFARTYLAEDLNRFNEPCALKELIPPYSESSGIEKSKELFQREATTLYQIKHPQVPEFRATFEQDGRLFLVQDYVEGKTYRELLNERLGQLNRNQPASSTSNQVFSEAEVRQLLLQLLPVLEHIHSKGIIHRDITPDNIILRNRDKTPVLIDFGVVKELATRFQSPDLGSPATTVGKLGYAPSEQIQTGRAYPSSDLYSLAVSAVVLLTGKEPQELLDNSQLTWNWRQWASVSEELARVLDRMLSHRPGDRYPLAMDVLQALQSPTPSSPSPDSNQSRMATVAVGRRPEPQTTSSRSASAPVINSATNNSNSQNAAGNLAIGAVLALFVGLASWAIVSSIKNTLSPQPDPTIAESPSPLPTPTPSPSPSPTPTKPDT</sequence>
<evidence type="ECO:0000256" key="6">
    <source>
        <dbReference type="ARBA" id="ARBA00022840"/>
    </source>
</evidence>
<name>A0AAE3KKT4_9CYAN</name>
<evidence type="ECO:0000256" key="11">
    <source>
        <dbReference type="SAM" id="Phobius"/>
    </source>
</evidence>
<evidence type="ECO:0000259" key="12">
    <source>
        <dbReference type="PROSITE" id="PS50011"/>
    </source>
</evidence>
<evidence type="ECO:0000313" key="14">
    <source>
        <dbReference type="Proteomes" id="UP001204953"/>
    </source>
</evidence>
<dbReference type="EC" id="2.7.11.1" evidence="1"/>
<keyword evidence="11" id="KW-0472">Membrane</keyword>